<dbReference type="EMBL" id="VUNI01000014">
    <property type="protein sequence ID" value="MST75159.1"/>
    <property type="molecule type" value="Genomic_DNA"/>
</dbReference>
<accession>A0A6L5YT55</accession>
<evidence type="ECO:0000313" key="2">
    <source>
        <dbReference type="EMBL" id="MST75159.1"/>
    </source>
</evidence>
<evidence type="ECO:0000256" key="1">
    <source>
        <dbReference type="SAM" id="Phobius"/>
    </source>
</evidence>
<keyword evidence="1" id="KW-0812">Transmembrane</keyword>
<sequence length="66" mass="7774">MALKGNYTVEAAVIVPLYLFVLVLAIRISIYLYCEIREDAKAAEREEIWLVDEFYKYQIWKGVIDD</sequence>
<dbReference type="AlphaFoldDB" id="A0A6L5YT55"/>
<keyword evidence="1" id="KW-1133">Transmembrane helix</keyword>
<reference evidence="2 3" key="1">
    <citation type="submission" date="2019-08" db="EMBL/GenBank/DDBJ databases">
        <title>In-depth cultivation of the pig gut microbiome towards novel bacterial diversity and tailored functional studies.</title>
        <authorList>
            <person name="Wylensek D."/>
            <person name="Hitch T.C.A."/>
            <person name="Clavel T."/>
        </authorList>
    </citation>
    <scope>NUCLEOTIDE SEQUENCE [LARGE SCALE GENOMIC DNA]</scope>
    <source>
        <strain evidence="2 3">MUC/MUC-530-WT-4D</strain>
    </source>
</reference>
<evidence type="ECO:0000313" key="3">
    <source>
        <dbReference type="Proteomes" id="UP000474024"/>
    </source>
</evidence>
<gene>
    <name evidence="2" type="ORF">FYJ75_08980</name>
</gene>
<comment type="caution">
    <text evidence="2">The sequence shown here is derived from an EMBL/GenBank/DDBJ whole genome shotgun (WGS) entry which is preliminary data.</text>
</comment>
<proteinExistence type="predicted"/>
<name>A0A6L5YT55_9FIRM</name>
<feature type="transmembrane region" description="Helical" evidence="1">
    <location>
        <begin position="12"/>
        <end position="34"/>
    </location>
</feature>
<keyword evidence="1" id="KW-0472">Membrane</keyword>
<protein>
    <submittedName>
        <fullName evidence="2">Uncharacterized protein</fullName>
    </submittedName>
</protein>
<keyword evidence="3" id="KW-1185">Reference proteome</keyword>
<dbReference type="RefSeq" id="WP_154430119.1">
    <property type="nucleotide sequence ID" value="NZ_VUNI01000014.1"/>
</dbReference>
<organism evidence="2 3">
    <name type="scientific">Roseburia porci</name>
    <dbReference type="NCBI Taxonomy" id="2605790"/>
    <lineage>
        <taxon>Bacteria</taxon>
        <taxon>Bacillati</taxon>
        <taxon>Bacillota</taxon>
        <taxon>Clostridia</taxon>
        <taxon>Lachnospirales</taxon>
        <taxon>Lachnospiraceae</taxon>
        <taxon>Roseburia</taxon>
    </lineage>
</organism>
<dbReference type="Proteomes" id="UP000474024">
    <property type="component" value="Unassembled WGS sequence"/>
</dbReference>